<organism evidence="1 2">
    <name type="scientific">Actinoplanes sichuanensis</name>
    <dbReference type="NCBI Taxonomy" id="512349"/>
    <lineage>
        <taxon>Bacteria</taxon>
        <taxon>Bacillati</taxon>
        <taxon>Actinomycetota</taxon>
        <taxon>Actinomycetes</taxon>
        <taxon>Micromonosporales</taxon>
        <taxon>Micromonosporaceae</taxon>
        <taxon>Actinoplanes</taxon>
    </lineage>
</organism>
<proteinExistence type="predicted"/>
<keyword evidence="2" id="KW-1185">Reference proteome</keyword>
<dbReference type="PANTHER" id="PTHR34704:SF1">
    <property type="entry name" value="ATPASE"/>
    <property type="match status" value="1"/>
</dbReference>
<dbReference type="Gene3D" id="3.40.50.300">
    <property type="entry name" value="P-loop containing nucleotide triphosphate hydrolases"/>
    <property type="match status" value="1"/>
</dbReference>
<dbReference type="GO" id="GO:0005524">
    <property type="term" value="F:ATP binding"/>
    <property type="evidence" value="ECO:0007669"/>
    <property type="project" value="UniProtKB-KW"/>
</dbReference>
<gene>
    <name evidence="1" type="ORF">ACFQ5G_02905</name>
</gene>
<evidence type="ECO:0000313" key="2">
    <source>
        <dbReference type="Proteomes" id="UP001597183"/>
    </source>
</evidence>
<dbReference type="Proteomes" id="UP001597183">
    <property type="component" value="Unassembled WGS sequence"/>
</dbReference>
<accession>A0ABW4A1A4</accession>
<protein>
    <submittedName>
        <fullName evidence="1">ATP-binding protein</fullName>
    </submittedName>
</protein>
<dbReference type="RefSeq" id="WP_317791764.1">
    <property type="nucleotide sequence ID" value="NZ_AP028461.1"/>
</dbReference>
<keyword evidence="1" id="KW-0547">Nucleotide-binding</keyword>
<name>A0ABW4A1A4_9ACTN</name>
<dbReference type="SUPFAM" id="SSF46785">
    <property type="entry name" value="Winged helix' DNA-binding domain"/>
    <property type="match status" value="1"/>
</dbReference>
<reference evidence="2" key="1">
    <citation type="journal article" date="2019" name="Int. J. Syst. Evol. Microbiol.">
        <title>The Global Catalogue of Microorganisms (GCM) 10K type strain sequencing project: providing services to taxonomists for standard genome sequencing and annotation.</title>
        <authorList>
            <consortium name="The Broad Institute Genomics Platform"/>
            <consortium name="The Broad Institute Genome Sequencing Center for Infectious Disease"/>
            <person name="Wu L."/>
            <person name="Ma J."/>
        </authorList>
    </citation>
    <scope>NUCLEOTIDE SEQUENCE [LARGE SCALE GENOMIC DNA]</scope>
    <source>
        <strain evidence="2">CCM 7526</strain>
    </source>
</reference>
<keyword evidence="1" id="KW-0067">ATP-binding</keyword>
<sequence length="521" mass="57103">MPATSSWAPIWWYAARPAELQKYSSGNYTSVTMEKPPNIFGRNREWDGLVSFATMPLAATQSAAALGVVSGRRRQGKSFLLQAMTEAAGGMYFAATEATEAESLRLFSEALARHTQEFIATPFQDWNEAIAHMFRSITGQPRAVIIDEFPFLSKASPALPSIIQRELGPGGSGRSSSVRLVLCGSAMSVMGGLLAGQAPLRGRASLELVVQPFQHREAAEFWGITDPRLAVLVHAVVGGTPAYRKEFTRGNAPAAIEDFDAWVIRTALNPQTPLFREARYLLAEEAAIRDPALYHSVLAAIAAGNNTNGGIANFIGRKSDQITHPLNVLEDCALITREPDMFRPARARYRIVEPLITFYEAIMRKRWAELEIHRAEQVWTSTRQTFLTQVVGPHFEALCRALALESGYELFPEQPSEVGSGTVNDPANRTQIEIDVVALAAQHSNGPRRVVSLGEAKWGEVIGQRHLERLARARDLLPPAGYDTEDTVLTLYGGAGFTDDLTAAAAADDRILLVDLDRLYS</sequence>
<comment type="caution">
    <text evidence="1">The sequence shown here is derived from an EMBL/GenBank/DDBJ whole genome shotgun (WGS) entry which is preliminary data.</text>
</comment>
<dbReference type="PANTHER" id="PTHR34704">
    <property type="entry name" value="ATPASE"/>
    <property type="match status" value="1"/>
</dbReference>
<evidence type="ECO:0000313" key="1">
    <source>
        <dbReference type="EMBL" id="MFD1364289.1"/>
    </source>
</evidence>
<dbReference type="EMBL" id="JBHTMK010000005">
    <property type="protein sequence ID" value="MFD1364289.1"/>
    <property type="molecule type" value="Genomic_DNA"/>
</dbReference>
<dbReference type="InterPro" id="IPR027417">
    <property type="entry name" value="P-loop_NTPase"/>
</dbReference>
<dbReference type="InterPro" id="IPR036390">
    <property type="entry name" value="WH_DNA-bd_sf"/>
</dbReference>
<dbReference type="SUPFAM" id="SSF52540">
    <property type="entry name" value="P-loop containing nucleoside triphosphate hydrolases"/>
    <property type="match status" value="1"/>
</dbReference>